<proteinExistence type="predicted"/>
<dbReference type="Proteomes" id="UP000018817">
    <property type="component" value="Unassembled WGS sequence"/>
</dbReference>
<dbReference type="VEuPathDB" id="FungiDB:PPTG_20094"/>
<name>W2PBX5_PHYN3</name>
<dbReference type="RefSeq" id="XP_008916976.1">
    <property type="nucleotide sequence ID" value="XM_008918728.1"/>
</dbReference>
<feature type="compositionally biased region" description="Gly residues" evidence="1">
    <location>
        <begin position="102"/>
        <end position="129"/>
    </location>
</feature>
<evidence type="ECO:0000256" key="1">
    <source>
        <dbReference type="SAM" id="MobiDB-lite"/>
    </source>
</evidence>
<reference evidence="2 3" key="2">
    <citation type="submission" date="2013-11" db="EMBL/GenBank/DDBJ databases">
        <title>The Genome Sequence of Phytophthora parasitica INRA-310.</title>
        <authorList>
            <consortium name="The Broad Institute Genomics Platform"/>
            <person name="Russ C."/>
            <person name="Tyler B."/>
            <person name="Panabieres F."/>
            <person name="Shan W."/>
            <person name="Tripathy S."/>
            <person name="Grunwald N."/>
            <person name="Machado M."/>
            <person name="Johnson C.S."/>
            <person name="Arredondo F."/>
            <person name="Hong C."/>
            <person name="Coffey M."/>
            <person name="Young S.K."/>
            <person name="Zeng Q."/>
            <person name="Gargeya S."/>
            <person name="Fitzgerald M."/>
            <person name="Abouelleil A."/>
            <person name="Alvarado L."/>
            <person name="Chapman S.B."/>
            <person name="Gainer-Dewar J."/>
            <person name="Goldberg J."/>
            <person name="Griggs A."/>
            <person name="Gujja S."/>
            <person name="Hansen M."/>
            <person name="Howarth C."/>
            <person name="Imamovic A."/>
            <person name="Ireland A."/>
            <person name="Larimer J."/>
            <person name="McCowan C."/>
            <person name="Murphy C."/>
            <person name="Pearson M."/>
            <person name="Poon T.W."/>
            <person name="Priest M."/>
            <person name="Roberts A."/>
            <person name="Saif S."/>
            <person name="Shea T."/>
            <person name="Sykes S."/>
            <person name="Wortman J."/>
            <person name="Nusbaum C."/>
            <person name="Birren B."/>
        </authorList>
    </citation>
    <scope>NUCLEOTIDE SEQUENCE [LARGE SCALE GENOMIC DNA]</scope>
    <source>
        <strain evidence="2 3">INRA-310</strain>
    </source>
</reference>
<evidence type="ECO:0000313" key="3">
    <source>
        <dbReference type="Proteomes" id="UP000018817"/>
    </source>
</evidence>
<feature type="region of interest" description="Disordered" evidence="1">
    <location>
        <begin position="74"/>
        <end position="144"/>
    </location>
</feature>
<sequence length="144" mass="14342">MAGRIIGGRHVATARRSIRTAAVNIDDVEAPRVTREEVEGGREFGNLQAHVLAEVCEGVNAGDAGGHTAVAGRVERGLGTGERREGSTAQRAVRASSLAGVNRGGGGGGDHGVRGGGVQGCGSRGGCGGQKARPATDTATSKGM</sequence>
<accession>W2PBX5</accession>
<dbReference type="AlphaFoldDB" id="W2PBX5"/>
<organism evidence="2 3">
    <name type="scientific">Phytophthora nicotianae (strain INRA-310)</name>
    <name type="common">Phytophthora parasitica</name>
    <dbReference type="NCBI Taxonomy" id="761204"/>
    <lineage>
        <taxon>Eukaryota</taxon>
        <taxon>Sar</taxon>
        <taxon>Stramenopiles</taxon>
        <taxon>Oomycota</taxon>
        <taxon>Peronosporomycetes</taxon>
        <taxon>Peronosporales</taxon>
        <taxon>Peronosporaceae</taxon>
        <taxon>Phytophthora</taxon>
    </lineage>
</organism>
<feature type="compositionally biased region" description="Basic and acidic residues" evidence="1">
    <location>
        <begin position="74"/>
        <end position="86"/>
    </location>
</feature>
<dbReference type="GeneID" id="20188750"/>
<dbReference type="EMBL" id="KI669843">
    <property type="protein sequence ID" value="ETM97728.1"/>
    <property type="molecule type" value="Genomic_DNA"/>
</dbReference>
<evidence type="ECO:0000313" key="2">
    <source>
        <dbReference type="EMBL" id="ETM97728.1"/>
    </source>
</evidence>
<reference evidence="3" key="1">
    <citation type="submission" date="2011-12" db="EMBL/GenBank/DDBJ databases">
        <authorList>
            <consortium name="The Broad Institute Genome Sequencing Platform"/>
            <person name="Russ C."/>
            <person name="Tyler B."/>
            <person name="Panabieres F."/>
            <person name="Shan W."/>
            <person name="Tripathy S."/>
            <person name="Grunwald N."/>
            <person name="Machado M."/>
            <person name="Young S.K."/>
            <person name="Zeng Q."/>
            <person name="Gargeya S."/>
            <person name="Fitzgerald M."/>
            <person name="Haas B."/>
            <person name="Abouelleil A."/>
            <person name="Alvarado L."/>
            <person name="Arachchi H.M."/>
            <person name="Berlin A."/>
            <person name="Chapman S.B."/>
            <person name="Gearin G."/>
            <person name="Goldberg J."/>
            <person name="Griggs A."/>
            <person name="Gujja S."/>
            <person name="Hansen M."/>
            <person name="Heiman D."/>
            <person name="Howarth C."/>
            <person name="Larimer J."/>
            <person name="Lui A."/>
            <person name="MacDonald P.J.P."/>
            <person name="McCowen C."/>
            <person name="Montmayeur A."/>
            <person name="Murphy C."/>
            <person name="Neiman D."/>
            <person name="Pearson M."/>
            <person name="Priest M."/>
            <person name="Roberts A."/>
            <person name="Saif S."/>
            <person name="Shea T."/>
            <person name="Sisk P."/>
            <person name="Stolte C."/>
            <person name="Sykes S."/>
            <person name="Wortman J."/>
            <person name="Nusbaum C."/>
            <person name="Birren B."/>
        </authorList>
    </citation>
    <scope>NUCLEOTIDE SEQUENCE [LARGE SCALE GENOMIC DNA]</scope>
    <source>
        <strain evidence="3">INRA-310</strain>
    </source>
</reference>
<gene>
    <name evidence="2" type="ORF">PPTG_20094</name>
</gene>
<protein>
    <submittedName>
        <fullName evidence="2">Uncharacterized protein</fullName>
    </submittedName>
</protein>